<evidence type="ECO:0008006" key="4">
    <source>
        <dbReference type="Google" id="ProtNLM"/>
    </source>
</evidence>
<sequence length="114" mass="12851">MVKYIGTIIWTIVSVLFSIGLMNQFDGYFEIVVVAVLVIIWSSVNQGFAGVALNSAKQIFFMYGKISEGKDNSMDSDDIQEANKILKKEQVKFYIAATGNFIIWIMAIIKILSW</sequence>
<protein>
    <recommendedName>
        <fullName evidence="4">DUF3899 domain-containing protein</fullName>
    </recommendedName>
</protein>
<organism evidence="2 3">
    <name type="scientific">Candidatus Staskawiczbacteria bacterium RIFCSPHIGHO2_02_FULL_42_22</name>
    <dbReference type="NCBI Taxonomy" id="1802207"/>
    <lineage>
        <taxon>Bacteria</taxon>
        <taxon>Candidatus Staskawicziibacteriota</taxon>
    </lineage>
</organism>
<feature type="transmembrane region" description="Helical" evidence="1">
    <location>
        <begin position="7"/>
        <end position="25"/>
    </location>
</feature>
<comment type="caution">
    <text evidence="2">The sequence shown here is derived from an EMBL/GenBank/DDBJ whole genome shotgun (WGS) entry which is preliminary data.</text>
</comment>
<evidence type="ECO:0000313" key="3">
    <source>
        <dbReference type="Proteomes" id="UP000178820"/>
    </source>
</evidence>
<evidence type="ECO:0000313" key="2">
    <source>
        <dbReference type="EMBL" id="OGZ69526.1"/>
    </source>
</evidence>
<dbReference type="AlphaFoldDB" id="A0A1G2I3Z8"/>
<gene>
    <name evidence="2" type="ORF">A3D44_03890</name>
</gene>
<feature type="transmembrane region" description="Helical" evidence="1">
    <location>
        <begin position="31"/>
        <end position="53"/>
    </location>
</feature>
<feature type="transmembrane region" description="Helical" evidence="1">
    <location>
        <begin position="93"/>
        <end position="112"/>
    </location>
</feature>
<keyword evidence="1" id="KW-0812">Transmembrane</keyword>
<keyword evidence="1" id="KW-1133">Transmembrane helix</keyword>
<proteinExistence type="predicted"/>
<accession>A0A1G2I3Z8</accession>
<dbReference type="EMBL" id="MHOT01000010">
    <property type="protein sequence ID" value="OGZ69526.1"/>
    <property type="molecule type" value="Genomic_DNA"/>
</dbReference>
<name>A0A1G2I3Z8_9BACT</name>
<evidence type="ECO:0000256" key="1">
    <source>
        <dbReference type="SAM" id="Phobius"/>
    </source>
</evidence>
<dbReference type="Proteomes" id="UP000178820">
    <property type="component" value="Unassembled WGS sequence"/>
</dbReference>
<reference evidence="2 3" key="1">
    <citation type="journal article" date="2016" name="Nat. Commun.">
        <title>Thousands of microbial genomes shed light on interconnected biogeochemical processes in an aquifer system.</title>
        <authorList>
            <person name="Anantharaman K."/>
            <person name="Brown C.T."/>
            <person name="Hug L.A."/>
            <person name="Sharon I."/>
            <person name="Castelle C.J."/>
            <person name="Probst A.J."/>
            <person name="Thomas B.C."/>
            <person name="Singh A."/>
            <person name="Wilkins M.J."/>
            <person name="Karaoz U."/>
            <person name="Brodie E.L."/>
            <person name="Williams K.H."/>
            <person name="Hubbard S.S."/>
            <person name="Banfield J.F."/>
        </authorList>
    </citation>
    <scope>NUCLEOTIDE SEQUENCE [LARGE SCALE GENOMIC DNA]</scope>
</reference>
<keyword evidence="1" id="KW-0472">Membrane</keyword>
<dbReference type="STRING" id="1802207.A3D44_03890"/>